<sequence>MIVEPQEQVLPVLPIPNVQPHSYTIVPGKKTNTEIICDDLGFMYHKNKITENKIYLVCFKRRQCCRATAVISSNRQNNSIVFSRKHNHQVKPYDMDVPFL</sequence>
<name>A0A9P0J5D0_APHGO</name>
<dbReference type="Gene3D" id="2.20.25.240">
    <property type="match status" value="1"/>
</dbReference>
<reference evidence="5" key="1">
    <citation type="submission" date="2022-02" db="EMBL/GenBank/DDBJ databases">
        <authorList>
            <person name="King R."/>
        </authorList>
    </citation>
    <scope>NUCLEOTIDE SEQUENCE</scope>
</reference>
<organism evidence="5 6">
    <name type="scientific">Aphis gossypii</name>
    <name type="common">Cotton aphid</name>
    <dbReference type="NCBI Taxonomy" id="80765"/>
    <lineage>
        <taxon>Eukaryota</taxon>
        <taxon>Metazoa</taxon>
        <taxon>Ecdysozoa</taxon>
        <taxon>Arthropoda</taxon>
        <taxon>Hexapoda</taxon>
        <taxon>Insecta</taxon>
        <taxon>Pterygota</taxon>
        <taxon>Neoptera</taxon>
        <taxon>Paraneoptera</taxon>
        <taxon>Hemiptera</taxon>
        <taxon>Sternorrhyncha</taxon>
        <taxon>Aphidomorpha</taxon>
        <taxon>Aphidoidea</taxon>
        <taxon>Aphididae</taxon>
        <taxon>Aphidini</taxon>
        <taxon>Aphis</taxon>
        <taxon>Aphis</taxon>
    </lineage>
</organism>
<dbReference type="EMBL" id="OU899036">
    <property type="protein sequence ID" value="CAH1731209.1"/>
    <property type="molecule type" value="Genomic_DNA"/>
</dbReference>
<keyword evidence="1" id="KW-0479">Metal-binding</keyword>
<dbReference type="AlphaFoldDB" id="A0A9P0J5D0"/>
<protein>
    <recommendedName>
        <fullName evidence="4">FLYWCH-type domain-containing protein</fullName>
    </recommendedName>
</protein>
<dbReference type="Pfam" id="PF04500">
    <property type="entry name" value="FLYWCH"/>
    <property type="match status" value="1"/>
</dbReference>
<dbReference type="Proteomes" id="UP001154329">
    <property type="component" value="Chromosome 3"/>
</dbReference>
<evidence type="ECO:0000259" key="4">
    <source>
        <dbReference type="Pfam" id="PF04500"/>
    </source>
</evidence>
<evidence type="ECO:0000313" key="6">
    <source>
        <dbReference type="Proteomes" id="UP001154329"/>
    </source>
</evidence>
<accession>A0A9P0J5D0</accession>
<keyword evidence="6" id="KW-1185">Reference proteome</keyword>
<evidence type="ECO:0000256" key="1">
    <source>
        <dbReference type="ARBA" id="ARBA00022723"/>
    </source>
</evidence>
<dbReference type="InterPro" id="IPR007588">
    <property type="entry name" value="Znf_FLYWCH"/>
</dbReference>
<feature type="domain" description="FLYWCH-type" evidence="4">
    <location>
        <begin position="41"/>
        <end position="88"/>
    </location>
</feature>
<evidence type="ECO:0000313" key="5">
    <source>
        <dbReference type="EMBL" id="CAH1731209.1"/>
    </source>
</evidence>
<evidence type="ECO:0000256" key="3">
    <source>
        <dbReference type="ARBA" id="ARBA00022833"/>
    </source>
</evidence>
<gene>
    <name evidence="5" type="ORF">APHIGO_LOCUS7970</name>
</gene>
<reference evidence="5" key="2">
    <citation type="submission" date="2022-10" db="EMBL/GenBank/DDBJ databases">
        <authorList>
            <consortium name="ENA_rothamsted_submissions"/>
            <consortium name="culmorum"/>
            <person name="King R."/>
        </authorList>
    </citation>
    <scope>NUCLEOTIDE SEQUENCE</scope>
</reference>
<proteinExistence type="predicted"/>
<keyword evidence="2" id="KW-0863">Zinc-finger</keyword>
<evidence type="ECO:0000256" key="2">
    <source>
        <dbReference type="ARBA" id="ARBA00022771"/>
    </source>
</evidence>
<keyword evidence="3" id="KW-0862">Zinc</keyword>
<dbReference type="GO" id="GO:0008270">
    <property type="term" value="F:zinc ion binding"/>
    <property type="evidence" value="ECO:0007669"/>
    <property type="project" value="UniProtKB-KW"/>
</dbReference>